<dbReference type="OrthoDB" id="5125733at2759"/>
<dbReference type="EMBL" id="FJOG01000013">
    <property type="protein sequence ID" value="CZR59390.1"/>
    <property type="molecule type" value="Genomic_DNA"/>
</dbReference>
<proteinExistence type="predicted"/>
<dbReference type="InterPro" id="IPR010730">
    <property type="entry name" value="HET"/>
</dbReference>
<dbReference type="AlphaFoldDB" id="A0A1L7X2Y2"/>
<sequence length="666" mass="76925">MNSLQGYEQIVLAGLRPHSCRHCQQIRITSAKPLDEQEFFFWYKDVLKAKNDGCDFFSTQISSLQRLRGKYMMYQYKLQLLQLKIRIRSDENKKFHYIAFDWLANGRDLFNSVDEEPELHVFALKDSLAAHHVTARPLNPNPKSAETMNLVRHWLHQCYSRHSMCRDARESLPARGMPCRLIAVGAPGDINIYLEELNENSQEAYMALTYCWGGYPTEVTSIDNLPERKRNLNLASLSATIKDAVIVTRELGCKYLWVDALCIVQDNDEERERELSKMAQIYSRALLTISAAKAEHADEGFLQERDIGQAYGRLFKLPFCSPNQSDEMGSIILHEQSVHNDEDEPIDLRAWTMQERYVSLRSIRYGSRQIEWKCQQGGANDIDGGCDCRGTVVDESSFTGRPWDRVRGKTDFDFGNWIQLVEQYSRRHLSNPDDRLPAFAALAENFAYVNKLEGSKYRAGLWEVNFPRQLLWCRDGEEKHNSDSNNPPTIQASWSWASLNRPIEFIYSTYDIWGVTLEVVDFNIQLKNQAFEYGTVEQGHLIVKGYLKEIQWTGRSFKSCGSDKRGGTPKDLPIEAVWDSDQTKTRKLVSCLEVNAESNTRQSHGILLVCNSLKTFKRVGYFKFDHQKMQLEKGRNRRQDETGVSAEKSSNWNWFWVSELQMVNIV</sequence>
<dbReference type="STRING" id="576137.A0A1L7X2Y2"/>
<dbReference type="Pfam" id="PF06985">
    <property type="entry name" value="HET"/>
    <property type="match status" value="1"/>
</dbReference>
<dbReference type="PANTHER" id="PTHR33112">
    <property type="entry name" value="DOMAIN PROTEIN, PUTATIVE-RELATED"/>
    <property type="match status" value="1"/>
</dbReference>
<keyword evidence="3" id="KW-1185">Reference proteome</keyword>
<accession>A0A1L7X2Y2</accession>
<dbReference type="Proteomes" id="UP000184330">
    <property type="component" value="Unassembled WGS sequence"/>
</dbReference>
<evidence type="ECO:0000313" key="3">
    <source>
        <dbReference type="Proteomes" id="UP000184330"/>
    </source>
</evidence>
<feature type="domain" description="Heterokaryon incompatibility" evidence="1">
    <location>
        <begin position="205"/>
        <end position="355"/>
    </location>
</feature>
<evidence type="ECO:0000259" key="1">
    <source>
        <dbReference type="Pfam" id="PF06985"/>
    </source>
</evidence>
<gene>
    <name evidence="2" type="ORF">PAC_09282</name>
</gene>
<dbReference type="PANTHER" id="PTHR33112:SF16">
    <property type="entry name" value="HETEROKARYON INCOMPATIBILITY DOMAIN-CONTAINING PROTEIN"/>
    <property type="match status" value="1"/>
</dbReference>
<reference evidence="2 3" key="1">
    <citation type="submission" date="2016-03" db="EMBL/GenBank/DDBJ databases">
        <authorList>
            <person name="Ploux O."/>
        </authorList>
    </citation>
    <scope>NUCLEOTIDE SEQUENCE [LARGE SCALE GENOMIC DNA]</scope>
    <source>
        <strain evidence="2 3">UAMH 11012</strain>
    </source>
</reference>
<evidence type="ECO:0000313" key="2">
    <source>
        <dbReference type="EMBL" id="CZR59390.1"/>
    </source>
</evidence>
<organism evidence="2 3">
    <name type="scientific">Phialocephala subalpina</name>
    <dbReference type="NCBI Taxonomy" id="576137"/>
    <lineage>
        <taxon>Eukaryota</taxon>
        <taxon>Fungi</taxon>
        <taxon>Dikarya</taxon>
        <taxon>Ascomycota</taxon>
        <taxon>Pezizomycotina</taxon>
        <taxon>Leotiomycetes</taxon>
        <taxon>Helotiales</taxon>
        <taxon>Mollisiaceae</taxon>
        <taxon>Phialocephala</taxon>
        <taxon>Phialocephala fortinii species complex</taxon>
    </lineage>
</organism>
<name>A0A1L7X2Y2_9HELO</name>
<protein>
    <recommendedName>
        <fullName evidence="1">Heterokaryon incompatibility domain-containing protein</fullName>
    </recommendedName>
</protein>